<proteinExistence type="predicted"/>
<name>A0A2I4E5I9_JUGRE</name>
<evidence type="ECO:0000313" key="3">
    <source>
        <dbReference type="RefSeq" id="XP_018814664.1"/>
    </source>
</evidence>
<dbReference type="GeneID" id="108986491"/>
<keyword evidence="2" id="KW-1185">Reference proteome</keyword>
<feature type="compositionally biased region" description="Low complexity" evidence="1">
    <location>
        <begin position="498"/>
        <end position="507"/>
    </location>
</feature>
<dbReference type="Proteomes" id="UP000235220">
    <property type="component" value="Chromosome 3"/>
</dbReference>
<evidence type="ECO:0000313" key="2">
    <source>
        <dbReference type="Proteomes" id="UP000235220"/>
    </source>
</evidence>
<accession>A0A2I4E5I9</accession>
<reference evidence="3" key="1">
    <citation type="submission" date="2025-08" db="UniProtKB">
        <authorList>
            <consortium name="RefSeq"/>
        </authorList>
    </citation>
    <scope>IDENTIFICATION</scope>
    <source>
        <tissue evidence="3">Leaves</tissue>
    </source>
</reference>
<feature type="region of interest" description="Disordered" evidence="1">
    <location>
        <begin position="481"/>
        <end position="511"/>
    </location>
</feature>
<dbReference type="RefSeq" id="XP_018814664.1">
    <property type="nucleotide sequence ID" value="XM_018959119.2"/>
</dbReference>
<keyword evidence="3" id="KW-0808">Transferase</keyword>
<dbReference type="STRING" id="51240.A0A2I4E5I9"/>
<sequence length="582" mass="62715">MEGATAAKTFNDSLPQKTSDRGNKDASFSSSYLKPDEPINGKQDQRAVDGCSSTIVDEISIFDAHKYFNDSSNISAQKVSCNSRVLSRVFNVNVENLERGSERLDLSAALPGRFSSASSSVDGYTNGRNYGARSFHATTPTTSSEASWNSQTGLLSKPPGAISVSMQNVRHLDEKKVQGCGRTTARWFLGRKCPCSGKKSVQVREEKAPEPKTTPPPPPLLHHHDHPSTGPIMNLKRQSSKLENTLVAPNKWSQNSLFPSNLQVERAVVVASGRPFSSTNHGAGFTFPILNPSSLSSTAKSPLKLPVDIKAGGISIIEDPPRHSLEVFRPSHETISVNTNNSCKASQSFTFPASPKSRMNIDDEVASDASSDLFEIESFSTQTTSYPITSHRRDSLDEASIFDARRLAANGSFLFTRRSLEDPMTPSSISDIARRIECYEPSEASIDWSVTTAEGFDRASVANLSVVASDQFVDDETMIMQAGSDQRPDPEKRKRRLASASASASASTSGNGLLLSCRCEKAVSVGPNPVKCVSTTAEGHREGPPLSTKSSTSRHVGSRPPIANKPPLARSPSARVSLPLAT</sequence>
<keyword evidence="3" id="KW-0418">Kinase</keyword>
<evidence type="ECO:0000256" key="1">
    <source>
        <dbReference type="SAM" id="MobiDB-lite"/>
    </source>
</evidence>
<dbReference type="AlphaFoldDB" id="A0A2I4E5I9"/>
<dbReference type="PANTHER" id="PTHR33781:SF1">
    <property type="entry name" value="PROTEIN PHYTOCHROME KINASE SUBSTRATE 4"/>
    <property type="match status" value="1"/>
</dbReference>
<organism evidence="2 3">
    <name type="scientific">Juglans regia</name>
    <name type="common">English walnut</name>
    <dbReference type="NCBI Taxonomy" id="51240"/>
    <lineage>
        <taxon>Eukaryota</taxon>
        <taxon>Viridiplantae</taxon>
        <taxon>Streptophyta</taxon>
        <taxon>Embryophyta</taxon>
        <taxon>Tracheophyta</taxon>
        <taxon>Spermatophyta</taxon>
        <taxon>Magnoliopsida</taxon>
        <taxon>eudicotyledons</taxon>
        <taxon>Gunneridae</taxon>
        <taxon>Pentapetalae</taxon>
        <taxon>rosids</taxon>
        <taxon>fabids</taxon>
        <taxon>Fagales</taxon>
        <taxon>Juglandaceae</taxon>
        <taxon>Juglans</taxon>
    </lineage>
</organism>
<dbReference type="OrthoDB" id="691744at2759"/>
<feature type="compositionally biased region" description="Basic and acidic residues" evidence="1">
    <location>
        <begin position="34"/>
        <end position="47"/>
    </location>
</feature>
<dbReference type="InterPro" id="IPR039615">
    <property type="entry name" value="PKS"/>
</dbReference>
<feature type="region of interest" description="Disordered" evidence="1">
    <location>
        <begin position="1"/>
        <end position="47"/>
    </location>
</feature>
<protein>
    <submittedName>
        <fullName evidence="3">Protein PHYTOCHROME KINASE SUBSTRATE 4</fullName>
    </submittedName>
</protein>
<feature type="region of interest" description="Disordered" evidence="1">
    <location>
        <begin position="530"/>
        <end position="582"/>
    </location>
</feature>
<feature type="region of interest" description="Disordered" evidence="1">
    <location>
        <begin position="198"/>
        <end position="231"/>
    </location>
</feature>
<dbReference type="KEGG" id="jre:108986491"/>
<dbReference type="FunCoup" id="A0A2I4E5I9">
    <property type="interactions" value="264"/>
</dbReference>
<gene>
    <name evidence="3" type="primary">LOC108986491</name>
</gene>
<feature type="compositionally biased region" description="Polar residues" evidence="1">
    <location>
        <begin position="8"/>
        <end position="17"/>
    </location>
</feature>
<dbReference type="Gramene" id="Jr03_19440_p1">
    <property type="protein sequence ID" value="cds.Jr03_19440_p1"/>
    <property type="gene ID" value="Jr03_19440"/>
</dbReference>
<dbReference type="GO" id="GO:0016301">
    <property type="term" value="F:kinase activity"/>
    <property type="evidence" value="ECO:0007669"/>
    <property type="project" value="UniProtKB-KW"/>
</dbReference>
<dbReference type="PANTHER" id="PTHR33781">
    <property type="entry name" value="PROTEIN PHYTOCHROME KINASE SUBSTRATE 1-RELATED"/>
    <property type="match status" value="1"/>
</dbReference>
<dbReference type="GO" id="GO:0009638">
    <property type="term" value="P:phototropism"/>
    <property type="evidence" value="ECO:0007669"/>
    <property type="project" value="InterPro"/>
</dbReference>